<dbReference type="SUPFAM" id="SSF46689">
    <property type="entry name" value="Homeodomain-like"/>
    <property type="match status" value="2"/>
</dbReference>
<dbReference type="GO" id="GO:0000160">
    <property type="term" value="P:phosphorelay signal transduction system"/>
    <property type="evidence" value="ECO:0007669"/>
    <property type="project" value="InterPro"/>
</dbReference>
<dbReference type="PANTHER" id="PTHR43280:SF28">
    <property type="entry name" value="HTH-TYPE TRANSCRIPTIONAL ACTIVATOR RHAS"/>
    <property type="match status" value="1"/>
</dbReference>
<sequence>MTDPLSILIVDDEPRSRNGVKRTLNTQMSEPVSIHLSANPDEAIRLIRSTHVDIVITDIRMPGMSGLELIDSLQDHSGELLFIVISAYSEFDYAQRALELGVIQYLLKPVQRQKLIEAVNKATKRLSHHKETTVTHEIDETLPEFHENQASYSEPVLSALYFIDEHLSEKIGMKDIAGHVHLNPNYLSVHFKEQVGLTFSDYLTRKRLQYAKYLLLTTRNTVAEIAEQSGYQTAKYFVKIFKNHVNMTPTEYRKASKSQ</sequence>
<keyword evidence="3" id="KW-0804">Transcription</keyword>
<keyword evidence="4" id="KW-0597">Phosphoprotein</keyword>
<feature type="domain" description="Response regulatory" evidence="6">
    <location>
        <begin position="6"/>
        <end position="123"/>
    </location>
</feature>
<evidence type="ECO:0000256" key="2">
    <source>
        <dbReference type="ARBA" id="ARBA00023125"/>
    </source>
</evidence>
<dbReference type="EMBL" id="CP012502">
    <property type="protein sequence ID" value="AOM83749.1"/>
    <property type="molecule type" value="Genomic_DNA"/>
</dbReference>
<evidence type="ECO:0000313" key="8">
    <source>
        <dbReference type="Proteomes" id="UP000094463"/>
    </source>
</evidence>
<organism evidence="7 8">
    <name type="scientific">Salisediminibacterium beveridgei</name>
    <dbReference type="NCBI Taxonomy" id="632773"/>
    <lineage>
        <taxon>Bacteria</taxon>
        <taxon>Bacillati</taxon>
        <taxon>Bacillota</taxon>
        <taxon>Bacilli</taxon>
        <taxon>Bacillales</taxon>
        <taxon>Bacillaceae</taxon>
        <taxon>Salisediminibacterium</taxon>
    </lineage>
</organism>
<dbReference type="AlphaFoldDB" id="A0A1D7QXL8"/>
<dbReference type="PROSITE" id="PS50110">
    <property type="entry name" value="RESPONSE_REGULATORY"/>
    <property type="match status" value="1"/>
</dbReference>
<protein>
    <submittedName>
        <fullName evidence="7">Two-component response regulator yesN</fullName>
    </submittedName>
</protein>
<name>A0A1D7QXL8_9BACI</name>
<keyword evidence="8" id="KW-1185">Reference proteome</keyword>
<dbReference type="InterPro" id="IPR018062">
    <property type="entry name" value="HTH_AraC-typ_CS"/>
</dbReference>
<dbReference type="Pfam" id="PF00072">
    <property type="entry name" value="Response_reg"/>
    <property type="match status" value="1"/>
</dbReference>
<keyword evidence="1" id="KW-0805">Transcription regulation</keyword>
<dbReference type="InterPro" id="IPR009057">
    <property type="entry name" value="Homeodomain-like_sf"/>
</dbReference>
<keyword evidence="2" id="KW-0238">DNA-binding</keyword>
<accession>A0A1D7QXL8</accession>
<evidence type="ECO:0000313" key="7">
    <source>
        <dbReference type="EMBL" id="AOM83749.1"/>
    </source>
</evidence>
<dbReference type="InterPro" id="IPR001789">
    <property type="entry name" value="Sig_transdc_resp-reg_receiver"/>
</dbReference>
<dbReference type="KEGG" id="bbev:BBEV_2408"/>
<dbReference type="STRING" id="632773.BBEV_2408"/>
<evidence type="ECO:0000256" key="1">
    <source>
        <dbReference type="ARBA" id="ARBA00023015"/>
    </source>
</evidence>
<gene>
    <name evidence="7" type="primary">atoC</name>
    <name evidence="7" type="ORF">BBEV_2408</name>
</gene>
<dbReference type="Pfam" id="PF12833">
    <property type="entry name" value="HTH_18"/>
    <property type="match status" value="1"/>
</dbReference>
<dbReference type="Proteomes" id="UP000094463">
    <property type="component" value="Chromosome"/>
</dbReference>
<dbReference type="PRINTS" id="PR00032">
    <property type="entry name" value="HTHARAC"/>
</dbReference>
<dbReference type="GO" id="GO:0043565">
    <property type="term" value="F:sequence-specific DNA binding"/>
    <property type="evidence" value="ECO:0007669"/>
    <property type="project" value="InterPro"/>
</dbReference>
<evidence type="ECO:0000259" key="5">
    <source>
        <dbReference type="PROSITE" id="PS01124"/>
    </source>
</evidence>
<dbReference type="RefSeq" id="WP_069365697.1">
    <property type="nucleotide sequence ID" value="NZ_CP012502.1"/>
</dbReference>
<evidence type="ECO:0000256" key="4">
    <source>
        <dbReference type="PROSITE-ProRule" id="PRU00169"/>
    </source>
</evidence>
<feature type="modified residue" description="4-aspartylphosphate" evidence="4">
    <location>
        <position position="58"/>
    </location>
</feature>
<feature type="domain" description="HTH araC/xylS-type" evidence="5">
    <location>
        <begin position="157"/>
        <end position="255"/>
    </location>
</feature>
<proteinExistence type="predicted"/>
<evidence type="ECO:0000256" key="3">
    <source>
        <dbReference type="ARBA" id="ARBA00023163"/>
    </source>
</evidence>
<dbReference type="Gene3D" id="3.40.50.2300">
    <property type="match status" value="1"/>
</dbReference>
<dbReference type="SMART" id="SM00342">
    <property type="entry name" value="HTH_ARAC"/>
    <property type="match status" value="1"/>
</dbReference>
<evidence type="ECO:0000259" key="6">
    <source>
        <dbReference type="PROSITE" id="PS50110"/>
    </source>
</evidence>
<dbReference type="InterPro" id="IPR011006">
    <property type="entry name" value="CheY-like_superfamily"/>
</dbReference>
<dbReference type="PROSITE" id="PS01124">
    <property type="entry name" value="HTH_ARAC_FAMILY_2"/>
    <property type="match status" value="1"/>
</dbReference>
<dbReference type="OrthoDB" id="9788446at2"/>
<dbReference type="InterPro" id="IPR018060">
    <property type="entry name" value="HTH_AraC"/>
</dbReference>
<dbReference type="Gene3D" id="1.10.10.60">
    <property type="entry name" value="Homeodomain-like"/>
    <property type="match status" value="2"/>
</dbReference>
<dbReference type="PROSITE" id="PS00041">
    <property type="entry name" value="HTH_ARAC_FAMILY_1"/>
    <property type="match status" value="1"/>
</dbReference>
<dbReference type="GO" id="GO:0003700">
    <property type="term" value="F:DNA-binding transcription factor activity"/>
    <property type="evidence" value="ECO:0007669"/>
    <property type="project" value="InterPro"/>
</dbReference>
<dbReference type="PANTHER" id="PTHR43280">
    <property type="entry name" value="ARAC-FAMILY TRANSCRIPTIONAL REGULATOR"/>
    <property type="match status" value="1"/>
</dbReference>
<dbReference type="CDD" id="cd17536">
    <property type="entry name" value="REC_YesN-like"/>
    <property type="match status" value="1"/>
</dbReference>
<dbReference type="InterPro" id="IPR020449">
    <property type="entry name" value="Tscrpt_reg_AraC-type_HTH"/>
</dbReference>
<dbReference type="PATRIC" id="fig|632773.3.peg.2514"/>
<dbReference type="SMART" id="SM00448">
    <property type="entry name" value="REC"/>
    <property type="match status" value="1"/>
</dbReference>
<reference evidence="7 8" key="1">
    <citation type="submission" date="2015-08" db="EMBL/GenBank/DDBJ databases">
        <title>The complete genome sequence of Bacillus beveridgei MLTeJB.</title>
        <authorList>
            <person name="Hanson T.E."/>
            <person name="Mesa C."/>
            <person name="Basesman S.M."/>
            <person name="Oremland R.S."/>
        </authorList>
    </citation>
    <scope>NUCLEOTIDE SEQUENCE [LARGE SCALE GENOMIC DNA]</scope>
    <source>
        <strain evidence="7 8">MLTeJB</strain>
    </source>
</reference>
<dbReference type="SUPFAM" id="SSF52172">
    <property type="entry name" value="CheY-like"/>
    <property type="match status" value="1"/>
</dbReference>